<dbReference type="CDD" id="cd08894">
    <property type="entry name" value="SRPBCC_CalC_Aha1-like_1"/>
    <property type="match status" value="1"/>
</dbReference>
<dbReference type="Pfam" id="PF08327">
    <property type="entry name" value="AHSA1"/>
    <property type="match status" value="1"/>
</dbReference>
<dbReference type="Gene3D" id="3.30.530.20">
    <property type="match status" value="1"/>
</dbReference>
<dbReference type="InterPro" id="IPR023393">
    <property type="entry name" value="START-like_dom_sf"/>
</dbReference>
<reference evidence="3 4" key="1">
    <citation type="submission" date="2023-05" db="EMBL/GenBank/DDBJ databases">
        <title>Flavobacterium sedimenti sp. nov., isolated from the sediment.</title>
        <authorList>
            <person name="Wu N."/>
        </authorList>
    </citation>
    <scope>NUCLEOTIDE SEQUENCE [LARGE SCALE GENOMIC DNA]</scope>
    <source>
        <strain evidence="3 4">YZ-48</strain>
    </source>
</reference>
<keyword evidence="4" id="KW-1185">Reference proteome</keyword>
<evidence type="ECO:0000259" key="2">
    <source>
        <dbReference type="Pfam" id="PF08327"/>
    </source>
</evidence>
<comment type="similarity">
    <text evidence="1">Belongs to the AHA1 family.</text>
</comment>
<protein>
    <submittedName>
        <fullName evidence="3">SRPBCC family protein</fullName>
    </submittedName>
</protein>
<gene>
    <name evidence="3" type="ORF">QHT84_05325</name>
</gene>
<dbReference type="SUPFAM" id="SSF55961">
    <property type="entry name" value="Bet v1-like"/>
    <property type="match status" value="1"/>
</dbReference>
<dbReference type="InterPro" id="IPR013538">
    <property type="entry name" value="ASHA1/2-like_C"/>
</dbReference>
<organism evidence="3 4">
    <name type="scientific">Flavobacterium sedimenticola</name>
    <dbReference type="NCBI Taxonomy" id="3043286"/>
    <lineage>
        <taxon>Bacteria</taxon>
        <taxon>Pseudomonadati</taxon>
        <taxon>Bacteroidota</taxon>
        <taxon>Flavobacteriia</taxon>
        <taxon>Flavobacteriales</taxon>
        <taxon>Flavobacteriaceae</taxon>
        <taxon>Flavobacterium</taxon>
    </lineage>
</organism>
<dbReference type="Proteomes" id="UP001230035">
    <property type="component" value="Unassembled WGS sequence"/>
</dbReference>
<feature type="domain" description="Activator of Hsp90 ATPase homologue 1/2-like C-terminal" evidence="2">
    <location>
        <begin position="17"/>
        <end position="146"/>
    </location>
</feature>
<dbReference type="RefSeq" id="WP_283238515.1">
    <property type="nucleotide sequence ID" value="NZ_JASGBP010000002.1"/>
</dbReference>
<evidence type="ECO:0000256" key="1">
    <source>
        <dbReference type="ARBA" id="ARBA00006817"/>
    </source>
</evidence>
<evidence type="ECO:0000313" key="3">
    <source>
        <dbReference type="EMBL" id="MDI9256830.1"/>
    </source>
</evidence>
<sequence length="150" mass="17716">MENDTTDREINFSRLLNAPIDLVWEVWTNPDHIKNWWGPNGFTNTIHKMEIKPEGEWNLIMHGPDGTDYDNKSIFKEVVLHQKIIYEHTSVPKFTSTIQFESIANQTQLHWKMLFESKEEMIEVVKKFNAADGLRQNVEKLEAYLKNQLK</sequence>
<proteinExistence type="inferred from homology"/>
<comment type="caution">
    <text evidence="3">The sequence shown here is derived from an EMBL/GenBank/DDBJ whole genome shotgun (WGS) entry which is preliminary data.</text>
</comment>
<accession>A0ABT6XPB5</accession>
<dbReference type="EMBL" id="JASGBP010000002">
    <property type="protein sequence ID" value="MDI9256830.1"/>
    <property type="molecule type" value="Genomic_DNA"/>
</dbReference>
<name>A0ABT6XPB5_9FLAO</name>
<evidence type="ECO:0000313" key="4">
    <source>
        <dbReference type="Proteomes" id="UP001230035"/>
    </source>
</evidence>